<dbReference type="SMART" id="SM00710">
    <property type="entry name" value="PbH1"/>
    <property type="match status" value="3"/>
</dbReference>
<evidence type="ECO:0000313" key="4">
    <source>
        <dbReference type="Proteomes" id="UP000323917"/>
    </source>
</evidence>
<feature type="signal peptide" evidence="2">
    <location>
        <begin position="1"/>
        <end position="26"/>
    </location>
</feature>
<dbReference type="OrthoDB" id="2512504at2"/>
<dbReference type="InterPro" id="IPR006626">
    <property type="entry name" value="PbH1"/>
</dbReference>
<feature type="chain" id="PRO_5022786274" evidence="2">
    <location>
        <begin position="27"/>
        <end position="450"/>
    </location>
</feature>
<sequence precursor="true">MTTQKSSVMLMLAVVAAVTLNTIAEAQHVSRGRPYAKITAQRGTIRGRVPGKIVIPPRQAPDINELPKRTEAEKLAAAKLREIRAPATSTSSQVLIDRNVTLSPNDVITKRLIFEGSKSTGVTLNLNGATLDGGKKGSVNYDKDMIEVRSEKVFRTRNGIRSHAWKRPENILVQGKGTIIGSIRVWGMGKNGEAADVKESSRRDATNSQHTQRARTNAPRNIVFDRITIIGVGRNPVYFAPGVTYSKLINSEVKGKSSRVGIYLDAESAYNTFENNYIHVETKEDNWGKIPGVTGRGWPQMAIDGSSRNTIHNNRFSSLSNGGIYLYRNCGEGGTIRLTPPENNTITNNTFYYKKYKGSKPAIYLGSRDYGRKESTFGHCNDDSGRPYGSSSSNKDYARHNIIKNNKLHKRMIVPLGGFGLVDARVEDMIVTKNKSANSPNETSGNTLYE</sequence>
<dbReference type="AlphaFoldDB" id="A0A5B9Q420"/>
<protein>
    <submittedName>
        <fullName evidence="3">Uncharacterized protein</fullName>
    </submittedName>
</protein>
<feature type="region of interest" description="Disordered" evidence="1">
    <location>
        <begin position="377"/>
        <end position="396"/>
    </location>
</feature>
<reference evidence="3 4" key="1">
    <citation type="submission" date="2019-08" db="EMBL/GenBank/DDBJ databases">
        <title>Deep-cultivation of Planctomycetes and their phenomic and genomic characterization uncovers novel biology.</title>
        <authorList>
            <person name="Wiegand S."/>
            <person name="Jogler M."/>
            <person name="Boedeker C."/>
            <person name="Pinto D."/>
            <person name="Vollmers J."/>
            <person name="Rivas-Marin E."/>
            <person name="Kohn T."/>
            <person name="Peeters S.H."/>
            <person name="Heuer A."/>
            <person name="Rast P."/>
            <person name="Oberbeckmann S."/>
            <person name="Bunk B."/>
            <person name="Jeske O."/>
            <person name="Meyerdierks A."/>
            <person name="Storesund J.E."/>
            <person name="Kallscheuer N."/>
            <person name="Luecker S."/>
            <person name="Lage O.M."/>
            <person name="Pohl T."/>
            <person name="Merkel B.J."/>
            <person name="Hornburger P."/>
            <person name="Mueller R.-W."/>
            <person name="Bruemmer F."/>
            <person name="Labrenz M."/>
            <person name="Spormann A.M."/>
            <person name="Op den Camp H."/>
            <person name="Overmann J."/>
            <person name="Amann R."/>
            <person name="Jetten M.S.M."/>
            <person name="Mascher T."/>
            <person name="Medema M.H."/>
            <person name="Devos D.P."/>
            <person name="Kaster A.-K."/>
            <person name="Ovreas L."/>
            <person name="Rohde M."/>
            <person name="Galperin M.Y."/>
            <person name="Jogler C."/>
        </authorList>
    </citation>
    <scope>NUCLEOTIDE SEQUENCE [LARGE SCALE GENOMIC DNA]</scope>
    <source>
        <strain evidence="3 4">Pr1d</strain>
    </source>
</reference>
<feature type="compositionally biased region" description="Polar residues" evidence="1">
    <location>
        <begin position="206"/>
        <end position="216"/>
    </location>
</feature>
<name>A0A5B9Q420_9BACT</name>
<evidence type="ECO:0000256" key="2">
    <source>
        <dbReference type="SAM" id="SignalP"/>
    </source>
</evidence>
<accession>A0A5B9Q420</accession>
<feature type="compositionally biased region" description="Basic and acidic residues" evidence="1">
    <location>
        <begin position="194"/>
        <end position="205"/>
    </location>
</feature>
<dbReference type="InterPro" id="IPR012334">
    <property type="entry name" value="Pectin_lyas_fold"/>
</dbReference>
<keyword evidence="4" id="KW-1185">Reference proteome</keyword>
<feature type="region of interest" description="Disordered" evidence="1">
    <location>
        <begin position="194"/>
        <end position="216"/>
    </location>
</feature>
<evidence type="ECO:0000256" key="1">
    <source>
        <dbReference type="SAM" id="MobiDB-lite"/>
    </source>
</evidence>
<keyword evidence="2" id="KW-0732">Signal</keyword>
<organism evidence="3 4">
    <name type="scientific">Bythopirellula goksoeyrii</name>
    <dbReference type="NCBI Taxonomy" id="1400387"/>
    <lineage>
        <taxon>Bacteria</taxon>
        <taxon>Pseudomonadati</taxon>
        <taxon>Planctomycetota</taxon>
        <taxon>Planctomycetia</taxon>
        <taxon>Pirellulales</taxon>
        <taxon>Lacipirellulaceae</taxon>
        <taxon>Bythopirellula</taxon>
    </lineage>
</organism>
<dbReference type="KEGG" id="bgok:Pr1d_10340"/>
<dbReference type="InterPro" id="IPR011050">
    <property type="entry name" value="Pectin_lyase_fold/virulence"/>
</dbReference>
<dbReference type="RefSeq" id="WP_148072490.1">
    <property type="nucleotide sequence ID" value="NZ_CP042913.1"/>
</dbReference>
<dbReference type="EMBL" id="CP042913">
    <property type="protein sequence ID" value="QEG33764.1"/>
    <property type="molecule type" value="Genomic_DNA"/>
</dbReference>
<evidence type="ECO:0000313" key="3">
    <source>
        <dbReference type="EMBL" id="QEG33764.1"/>
    </source>
</evidence>
<proteinExistence type="predicted"/>
<dbReference type="Proteomes" id="UP000323917">
    <property type="component" value="Chromosome"/>
</dbReference>
<gene>
    <name evidence="3" type="ORF">Pr1d_10340</name>
</gene>
<dbReference type="SUPFAM" id="SSF51126">
    <property type="entry name" value="Pectin lyase-like"/>
    <property type="match status" value="1"/>
</dbReference>
<dbReference type="Gene3D" id="2.160.20.10">
    <property type="entry name" value="Single-stranded right-handed beta-helix, Pectin lyase-like"/>
    <property type="match status" value="1"/>
</dbReference>